<dbReference type="Proteomes" id="UP000279911">
    <property type="component" value="Unassembled WGS sequence"/>
</dbReference>
<dbReference type="EMBL" id="RSFW01000007">
    <property type="protein sequence ID" value="RSD28456.1"/>
    <property type="molecule type" value="Genomic_DNA"/>
</dbReference>
<dbReference type="AlphaFoldDB" id="A0A427TVU0"/>
<name>A0A427TVU0_9BACI</name>
<dbReference type="PIRSF" id="PIRSF033642">
    <property type="entry name" value="UCP033642"/>
    <property type="match status" value="1"/>
</dbReference>
<dbReference type="InterPro" id="IPR019260">
    <property type="entry name" value="DUF2262"/>
</dbReference>
<proteinExistence type="predicted"/>
<dbReference type="InterPro" id="IPR054286">
    <property type="entry name" value="DUF7021"/>
</dbReference>
<dbReference type="RefSeq" id="WP_125478928.1">
    <property type="nucleotide sequence ID" value="NZ_RSFW01000007.1"/>
</dbReference>
<evidence type="ECO:0000259" key="1">
    <source>
        <dbReference type="Pfam" id="PF10020"/>
    </source>
</evidence>
<evidence type="ECO:0000313" key="4">
    <source>
        <dbReference type="Proteomes" id="UP000279911"/>
    </source>
</evidence>
<dbReference type="OrthoDB" id="1151029at2"/>
<gene>
    <name evidence="3" type="ORF">EJA10_05055</name>
</gene>
<comment type="caution">
    <text evidence="3">The sequence shown here is derived from an EMBL/GenBank/DDBJ whole genome shotgun (WGS) entry which is preliminary data.</text>
</comment>
<organism evidence="3 4">
    <name type="scientific">Mesobacillus subterraneus</name>
    <dbReference type="NCBI Taxonomy" id="285983"/>
    <lineage>
        <taxon>Bacteria</taxon>
        <taxon>Bacillati</taxon>
        <taxon>Bacillota</taxon>
        <taxon>Bacilli</taxon>
        <taxon>Bacillales</taxon>
        <taxon>Bacillaceae</taxon>
        <taxon>Mesobacillus</taxon>
    </lineage>
</organism>
<sequence length="284" mass="32353">MNNKISILAKELLAKLNKSSEKNRFENAFPKNVVEIAAVTGASGVAASKIGEETMWTASIDLIAWKNLKNDSVVKEHVRLQWLVDDNNLEESSERLAENSIVKLQVRKAEESMMLLRVLDTDYKDRDLDNILQDSLKPVYFNDNQLGQFELDKSIKVFEKKTTWAGEECSLYFDWDVNEEVIASALGTAHVLFRDQEEWNEKIRKFAADKLLDTANDWLQDNDEAELKEITKEMFIDFMSVDSISVYPGGEFEIFFFDGDMFWGHSIIVSGKNNGELTSAEIAG</sequence>
<dbReference type="InterPro" id="IPR024198">
    <property type="entry name" value="UCP033642"/>
</dbReference>
<reference evidence="4" key="1">
    <citation type="submission" date="2018-12" db="EMBL/GenBank/DDBJ databases">
        <title>Bacillus chawlae sp. nov., Bacillus glennii sp. nov., and Bacillus saganii sp. nov. Isolated from the Vehicle Assembly Building at Kennedy Space Center where the Viking Spacecraft were Assembled.</title>
        <authorList>
            <person name="Seuylemezian A."/>
            <person name="Vaishampayan P."/>
        </authorList>
    </citation>
    <scope>NUCLEOTIDE SEQUENCE [LARGE SCALE GENOMIC DNA]</scope>
    <source>
        <strain evidence="4">DSM 13966</strain>
    </source>
</reference>
<protein>
    <submittedName>
        <fullName evidence="3">DUF2262 domain-containing protein</fullName>
    </submittedName>
</protein>
<dbReference type="Pfam" id="PF10020">
    <property type="entry name" value="DUF2262"/>
    <property type="match status" value="1"/>
</dbReference>
<feature type="domain" description="DUF2262" evidence="1">
    <location>
        <begin position="143"/>
        <end position="282"/>
    </location>
</feature>
<dbReference type="Pfam" id="PF22886">
    <property type="entry name" value="DUF7021"/>
    <property type="match status" value="1"/>
</dbReference>
<feature type="domain" description="DUF7021" evidence="2">
    <location>
        <begin position="21"/>
        <end position="134"/>
    </location>
</feature>
<accession>A0A427TVU0</accession>
<evidence type="ECO:0000313" key="3">
    <source>
        <dbReference type="EMBL" id="RSD28456.1"/>
    </source>
</evidence>
<evidence type="ECO:0000259" key="2">
    <source>
        <dbReference type="Pfam" id="PF22886"/>
    </source>
</evidence>